<evidence type="ECO:0000313" key="10">
    <source>
        <dbReference type="Proteomes" id="UP000035199"/>
    </source>
</evidence>
<evidence type="ECO:0000256" key="4">
    <source>
        <dbReference type="ARBA" id="ARBA00022723"/>
    </source>
</evidence>
<reference evidence="9 10" key="1">
    <citation type="journal article" date="2015" name="Genome Announc.">
        <title>Complete Genome Sequence of the Type Strain Corynebacterium mustelae DSM 45274, Isolated from Various Tissues of a Male Ferret with Lethal Sepsis.</title>
        <authorList>
            <person name="Ruckert C."/>
            <person name="Eimer J."/>
            <person name="Winkler A."/>
            <person name="Tauch A."/>
        </authorList>
    </citation>
    <scope>NUCLEOTIDE SEQUENCE [LARGE SCALE GENOMIC DNA]</scope>
    <source>
        <strain evidence="9 10">DSM 45274</strain>
    </source>
</reference>
<dbReference type="RefSeq" id="WP_047263105.1">
    <property type="nucleotide sequence ID" value="NZ_CP011542.1"/>
</dbReference>
<dbReference type="InterPro" id="IPR000086">
    <property type="entry name" value="NUDIX_hydrolase_dom"/>
</dbReference>
<dbReference type="Pfam" id="PF00293">
    <property type="entry name" value="NUDIX"/>
    <property type="match status" value="1"/>
</dbReference>
<evidence type="ECO:0000259" key="8">
    <source>
        <dbReference type="PROSITE" id="PS51462"/>
    </source>
</evidence>
<keyword evidence="10" id="KW-1185">Reference proteome</keyword>
<dbReference type="GO" id="GO:0009132">
    <property type="term" value="P:nucleoside diphosphate metabolic process"/>
    <property type="evidence" value="ECO:0007669"/>
    <property type="project" value="InterPro"/>
</dbReference>
<comment type="cofactor">
    <cofactor evidence="1">
        <name>Mn(2+)</name>
        <dbReference type="ChEBI" id="CHEBI:29035"/>
    </cofactor>
</comment>
<dbReference type="Proteomes" id="UP000035199">
    <property type="component" value="Chromosome"/>
</dbReference>
<name>A0A0G3H1F9_9CORY</name>
<reference evidence="10" key="2">
    <citation type="submission" date="2015-05" db="EMBL/GenBank/DDBJ databases">
        <title>Complete genome sequence of Corynebacterium mustelae DSM 45274, isolated from various tissues of a male ferret with lethal sepsis.</title>
        <authorList>
            <person name="Ruckert C."/>
            <person name="Albersmeier A."/>
            <person name="Winkler A."/>
            <person name="Tauch A."/>
        </authorList>
    </citation>
    <scope>NUCLEOTIDE SEQUENCE [LARGE SCALE GENOMIC DNA]</scope>
    <source>
        <strain evidence="10">DSM 45274</strain>
    </source>
</reference>
<evidence type="ECO:0000313" key="9">
    <source>
        <dbReference type="EMBL" id="AKK07236.1"/>
    </source>
</evidence>
<dbReference type="InterPro" id="IPR015797">
    <property type="entry name" value="NUDIX_hydrolase-like_dom_sf"/>
</dbReference>
<evidence type="ECO:0000256" key="5">
    <source>
        <dbReference type="ARBA" id="ARBA00022801"/>
    </source>
</evidence>
<keyword evidence="5" id="KW-0378">Hydrolase</keyword>
<dbReference type="STRING" id="571915.CMUST_14715"/>
<dbReference type="KEGG" id="cmv:CMUST_14715"/>
<feature type="domain" description="Nudix hydrolase" evidence="8">
    <location>
        <begin position="53"/>
        <end position="197"/>
    </location>
</feature>
<comment type="cofactor">
    <cofactor evidence="2">
        <name>Mg(2+)</name>
        <dbReference type="ChEBI" id="CHEBI:18420"/>
    </cofactor>
</comment>
<evidence type="ECO:0000256" key="1">
    <source>
        <dbReference type="ARBA" id="ARBA00001936"/>
    </source>
</evidence>
<dbReference type="OrthoDB" id="9802805at2"/>
<organism evidence="9 10">
    <name type="scientific">Corynebacterium mustelae</name>
    <dbReference type="NCBI Taxonomy" id="571915"/>
    <lineage>
        <taxon>Bacteria</taxon>
        <taxon>Bacillati</taxon>
        <taxon>Actinomycetota</taxon>
        <taxon>Actinomycetes</taxon>
        <taxon>Mycobacteriales</taxon>
        <taxon>Corynebacteriaceae</taxon>
        <taxon>Corynebacterium</taxon>
    </lineage>
</organism>
<evidence type="ECO:0000256" key="2">
    <source>
        <dbReference type="ARBA" id="ARBA00001946"/>
    </source>
</evidence>
<dbReference type="PANTHER" id="PTHR12992:SF11">
    <property type="entry name" value="MITOCHONDRIAL COENZYME A DIPHOSPHATASE NUDT8"/>
    <property type="match status" value="1"/>
</dbReference>
<dbReference type="EMBL" id="CP011542">
    <property type="protein sequence ID" value="AKK07236.1"/>
    <property type="molecule type" value="Genomic_DNA"/>
</dbReference>
<proteinExistence type="inferred from homology"/>
<dbReference type="Gene3D" id="3.90.79.10">
    <property type="entry name" value="Nucleoside Triphosphate Pyrophosphohydrolase"/>
    <property type="match status" value="1"/>
</dbReference>
<evidence type="ECO:0000256" key="6">
    <source>
        <dbReference type="ARBA" id="ARBA00022842"/>
    </source>
</evidence>
<dbReference type="AlphaFoldDB" id="A0A0G3H1F9"/>
<keyword evidence="6" id="KW-0460">Magnesium</keyword>
<keyword evidence="4" id="KW-0479">Metal-binding</keyword>
<dbReference type="CDD" id="cd03426">
    <property type="entry name" value="NUDIX_CoAse_Nudt7"/>
    <property type="match status" value="1"/>
</dbReference>
<keyword evidence="7" id="KW-0464">Manganese</keyword>
<dbReference type="GO" id="GO:0000287">
    <property type="term" value="F:magnesium ion binding"/>
    <property type="evidence" value="ECO:0007669"/>
    <property type="project" value="InterPro"/>
</dbReference>
<comment type="similarity">
    <text evidence="3">Belongs to the Nudix hydrolase family. PCD1 subfamily.</text>
</comment>
<dbReference type="GO" id="GO:0010945">
    <property type="term" value="F:coenzyme A diphosphatase activity"/>
    <property type="evidence" value="ECO:0007669"/>
    <property type="project" value="InterPro"/>
</dbReference>
<dbReference type="GO" id="GO:0030145">
    <property type="term" value="F:manganese ion binding"/>
    <property type="evidence" value="ECO:0007669"/>
    <property type="project" value="InterPro"/>
</dbReference>
<dbReference type="PROSITE" id="PS01293">
    <property type="entry name" value="NUDIX_COA"/>
    <property type="match status" value="1"/>
</dbReference>
<gene>
    <name evidence="9" type="ORF">CMUST_14715</name>
</gene>
<protein>
    <submittedName>
        <fullName evidence="9">NUDIX family protein</fullName>
    </submittedName>
</protein>
<accession>A0A0G3H1F9</accession>
<dbReference type="PATRIC" id="fig|571915.4.peg.3162"/>
<dbReference type="InterPro" id="IPR045121">
    <property type="entry name" value="CoAse"/>
</dbReference>
<dbReference type="PANTHER" id="PTHR12992">
    <property type="entry name" value="NUDIX HYDROLASE"/>
    <property type="match status" value="1"/>
</dbReference>
<dbReference type="InterPro" id="IPR000059">
    <property type="entry name" value="NUDIX_hydrolase_NudL_CS"/>
</dbReference>
<dbReference type="SUPFAM" id="SSF55811">
    <property type="entry name" value="Nudix"/>
    <property type="match status" value="1"/>
</dbReference>
<evidence type="ECO:0000256" key="3">
    <source>
        <dbReference type="ARBA" id="ARBA00006506"/>
    </source>
</evidence>
<evidence type="ECO:0000256" key="7">
    <source>
        <dbReference type="ARBA" id="ARBA00023211"/>
    </source>
</evidence>
<dbReference type="PROSITE" id="PS51462">
    <property type="entry name" value="NUDIX"/>
    <property type="match status" value="1"/>
</dbReference>
<sequence length="245" mass="27195">MNHHFNDSPGQNIKLEPNRHPQWLSPLMREIRSGNVNHTLEQSLEPMVPVNRTKQSAVLILLQGEASASVLPKDASVLLTHRSPHLRAHSGQIAFPGGRIDPTDRNPVDAALREAWEETGLNRATVTPLAQLPEVHIRVTGNPVHPIVAYRENLDGVGVVNPVEADAVFSVPIGELAAPENRLVVSKGAWRGPAFRIRDYIIWGFTGGMLNALLTHAGWDMPWDEDTYYDLAEMIAASRNNERHF</sequence>